<name>A0AAE8L8C7_9HYPH</name>
<reference evidence="2 4" key="1">
    <citation type="submission" date="2016-04" db="EMBL/GenBank/DDBJ databases">
        <title>Complete genome sequencing and analysis of CBMB27, Methylobacterium phyllosphaerae isolated from leaf tissues of rice (Oryza sativa L.).</title>
        <authorList>
            <person name="Lee Y."/>
            <person name="Hwangbo K."/>
            <person name="Chung H."/>
            <person name="Yoo J."/>
            <person name="Kim K.Y."/>
            <person name="Sa T.M."/>
            <person name="Um Y."/>
            <person name="Madhaiyan M."/>
        </authorList>
    </citation>
    <scope>NUCLEOTIDE SEQUENCE [LARGE SCALE GENOMIC DNA]</scope>
    <source>
        <strain evidence="2 4">CBMB27</strain>
    </source>
</reference>
<evidence type="ECO:0000259" key="1">
    <source>
        <dbReference type="Pfam" id="PF18315"/>
    </source>
</evidence>
<dbReference type="Proteomes" id="UP000185487">
    <property type="component" value="Chromosome"/>
</dbReference>
<feature type="domain" description="Integron cassette protein VCH-CASS1 chain" evidence="1">
    <location>
        <begin position="23"/>
        <end position="108"/>
    </location>
</feature>
<keyword evidence="4" id="KW-1185">Reference proteome</keyword>
<organism evidence="3 5">
    <name type="scientific">Methylobacterium phyllosphaerae</name>
    <dbReference type="NCBI Taxonomy" id="418223"/>
    <lineage>
        <taxon>Bacteria</taxon>
        <taxon>Pseudomonadati</taxon>
        <taxon>Pseudomonadota</taxon>
        <taxon>Alphaproteobacteria</taxon>
        <taxon>Hyphomicrobiales</taxon>
        <taxon>Methylobacteriaceae</taxon>
        <taxon>Methylobacterium</taxon>
    </lineage>
</organism>
<dbReference type="EMBL" id="FOPK01000022">
    <property type="protein sequence ID" value="SFH37662.1"/>
    <property type="molecule type" value="Genomic_DNA"/>
</dbReference>
<dbReference type="AlphaFoldDB" id="A0AAE8L8C7"/>
<evidence type="ECO:0000313" key="3">
    <source>
        <dbReference type="EMBL" id="SFH37662.1"/>
    </source>
</evidence>
<sequence>MALFAPVRSETTDLDAVRRYAVRVIAQSEGEDLQMKAVTLALLGGIMWRAAPGSTEMMQDAGGAKAILSTTLGGRHLTFAYDQNTESIEMREGTTDGPVLHRFCNRTLIGDFERTFSALWG</sequence>
<dbReference type="RefSeq" id="WP_075381664.1">
    <property type="nucleotide sequence ID" value="NZ_CP015367.1"/>
</dbReference>
<dbReference type="InterPro" id="IPR040614">
    <property type="entry name" value="VCH_CASS14"/>
</dbReference>
<reference evidence="3 5" key="2">
    <citation type="submission" date="2016-10" db="EMBL/GenBank/DDBJ databases">
        <authorList>
            <person name="Varghese N."/>
            <person name="Submissions S."/>
        </authorList>
    </citation>
    <scope>NUCLEOTIDE SEQUENCE [LARGE SCALE GENOMIC DNA]</scope>
    <source>
        <strain evidence="3 5">CBMB27</strain>
    </source>
</reference>
<evidence type="ECO:0000313" key="2">
    <source>
        <dbReference type="EMBL" id="APT34682.1"/>
    </source>
</evidence>
<dbReference type="Pfam" id="PF18315">
    <property type="entry name" value="VCH_CASS14"/>
    <property type="match status" value="1"/>
</dbReference>
<dbReference type="KEGG" id="mphy:MCBMB27_05391"/>
<protein>
    <recommendedName>
        <fullName evidence="1">Integron cassette protein VCH-CASS1 chain domain-containing protein</fullName>
    </recommendedName>
</protein>
<evidence type="ECO:0000313" key="5">
    <source>
        <dbReference type="Proteomes" id="UP000199140"/>
    </source>
</evidence>
<dbReference type="Proteomes" id="UP000199140">
    <property type="component" value="Unassembled WGS sequence"/>
</dbReference>
<gene>
    <name evidence="2" type="ORF">MCBMB27_05391</name>
    <name evidence="3" type="ORF">SAMN05192567_12225</name>
</gene>
<dbReference type="Gene3D" id="3.30.920.70">
    <property type="match status" value="1"/>
</dbReference>
<accession>A0AAE8L8C7</accession>
<evidence type="ECO:0000313" key="4">
    <source>
        <dbReference type="Proteomes" id="UP000185487"/>
    </source>
</evidence>
<dbReference type="EMBL" id="CP015367">
    <property type="protein sequence ID" value="APT34682.1"/>
    <property type="molecule type" value="Genomic_DNA"/>
</dbReference>
<proteinExistence type="predicted"/>